<dbReference type="Proteomes" id="UP000638648">
    <property type="component" value="Unassembled WGS sequence"/>
</dbReference>
<evidence type="ECO:0000313" key="7">
    <source>
        <dbReference type="EMBL" id="MBE1611622.1"/>
    </source>
</evidence>
<dbReference type="PRINTS" id="PR00455">
    <property type="entry name" value="HTHTETR"/>
</dbReference>
<keyword evidence="2 4" id="KW-0238">DNA-binding</keyword>
<comment type="caution">
    <text evidence="7">The sequence shown here is derived from an EMBL/GenBank/DDBJ whole genome shotgun (WGS) entry which is preliminary data.</text>
</comment>
<evidence type="ECO:0000256" key="2">
    <source>
        <dbReference type="ARBA" id="ARBA00023125"/>
    </source>
</evidence>
<dbReference type="InterPro" id="IPR036271">
    <property type="entry name" value="Tet_transcr_reg_TetR-rel_C_sf"/>
</dbReference>
<evidence type="ECO:0000256" key="5">
    <source>
        <dbReference type="SAM" id="MobiDB-lite"/>
    </source>
</evidence>
<keyword evidence="1" id="KW-0805">Transcription regulation</keyword>
<dbReference type="Pfam" id="PF00440">
    <property type="entry name" value="TetR_N"/>
    <property type="match status" value="1"/>
</dbReference>
<sequence>MGTTSKRPEATPAEGQLRGGRGARERILRTAARLFYEQGVNATGMEQLTDVAHVSKRTFYLHFPSKEALVEAYLHRFRTDAPLAREHVLTRADLPARDRLLAMFERPESSVALRGCPFHNVAVEIADVSAPARTLVSNHKREFAERIREVAAAAGASDPDRLARQLAVLYDGATALAIAVNSPEPYDDARSAAEALIDGGVPA</sequence>
<dbReference type="InterPro" id="IPR009057">
    <property type="entry name" value="Homeodomain-like_sf"/>
</dbReference>
<feature type="DNA-binding region" description="H-T-H motif" evidence="4">
    <location>
        <begin position="44"/>
        <end position="63"/>
    </location>
</feature>
<evidence type="ECO:0000256" key="1">
    <source>
        <dbReference type="ARBA" id="ARBA00023015"/>
    </source>
</evidence>
<dbReference type="InterPro" id="IPR011075">
    <property type="entry name" value="TetR_C"/>
</dbReference>
<accession>A0A927N9V4</accession>
<feature type="domain" description="HTH tetR-type" evidence="6">
    <location>
        <begin position="21"/>
        <end position="81"/>
    </location>
</feature>
<organism evidence="7 8">
    <name type="scientific">Actinopolymorpha pittospori</name>
    <dbReference type="NCBI Taxonomy" id="648752"/>
    <lineage>
        <taxon>Bacteria</taxon>
        <taxon>Bacillati</taxon>
        <taxon>Actinomycetota</taxon>
        <taxon>Actinomycetes</taxon>
        <taxon>Propionibacteriales</taxon>
        <taxon>Actinopolymorphaceae</taxon>
        <taxon>Actinopolymorpha</taxon>
    </lineage>
</organism>
<dbReference type="Pfam" id="PF16925">
    <property type="entry name" value="TetR_C_13"/>
    <property type="match status" value="1"/>
</dbReference>
<feature type="region of interest" description="Disordered" evidence="5">
    <location>
        <begin position="1"/>
        <end position="22"/>
    </location>
</feature>
<evidence type="ECO:0000256" key="3">
    <source>
        <dbReference type="ARBA" id="ARBA00023163"/>
    </source>
</evidence>
<proteinExistence type="predicted"/>
<dbReference type="AlphaFoldDB" id="A0A927N9V4"/>
<dbReference type="Gene3D" id="1.10.357.10">
    <property type="entry name" value="Tetracycline Repressor, domain 2"/>
    <property type="match status" value="1"/>
</dbReference>
<gene>
    <name evidence="7" type="ORF">HEB94_008470</name>
</gene>
<name>A0A927N9V4_9ACTN</name>
<evidence type="ECO:0000256" key="4">
    <source>
        <dbReference type="PROSITE-ProRule" id="PRU00335"/>
    </source>
</evidence>
<keyword evidence="8" id="KW-1185">Reference proteome</keyword>
<dbReference type="SUPFAM" id="SSF46689">
    <property type="entry name" value="Homeodomain-like"/>
    <property type="match status" value="1"/>
</dbReference>
<keyword evidence="3" id="KW-0804">Transcription</keyword>
<dbReference type="PANTHER" id="PTHR47506:SF1">
    <property type="entry name" value="HTH-TYPE TRANSCRIPTIONAL REGULATOR YJDC"/>
    <property type="match status" value="1"/>
</dbReference>
<reference evidence="7" key="1">
    <citation type="submission" date="2020-10" db="EMBL/GenBank/DDBJ databases">
        <title>Sequencing the genomes of 1000 actinobacteria strains.</title>
        <authorList>
            <person name="Klenk H.-P."/>
        </authorList>
    </citation>
    <scope>NUCLEOTIDE SEQUENCE</scope>
    <source>
        <strain evidence="7">DSM 45354</strain>
    </source>
</reference>
<dbReference type="SUPFAM" id="SSF48498">
    <property type="entry name" value="Tetracyclin repressor-like, C-terminal domain"/>
    <property type="match status" value="1"/>
</dbReference>
<dbReference type="EMBL" id="JADBEM010000001">
    <property type="protein sequence ID" value="MBE1611622.1"/>
    <property type="molecule type" value="Genomic_DNA"/>
</dbReference>
<dbReference type="InterPro" id="IPR001647">
    <property type="entry name" value="HTH_TetR"/>
</dbReference>
<protein>
    <submittedName>
        <fullName evidence="7">AcrR family transcriptional regulator</fullName>
    </submittedName>
</protein>
<dbReference type="PROSITE" id="PS50977">
    <property type="entry name" value="HTH_TETR_2"/>
    <property type="match status" value="1"/>
</dbReference>
<evidence type="ECO:0000259" key="6">
    <source>
        <dbReference type="PROSITE" id="PS50977"/>
    </source>
</evidence>
<evidence type="ECO:0000313" key="8">
    <source>
        <dbReference type="Proteomes" id="UP000638648"/>
    </source>
</evidence>
<dbReference type="GO" id="GO:0003677">
    <property type="term" value="F:DNA binding"/>
    <property type="evidence" value="ECO:0007669"/>
    <property type="project" value="UniProtKB-UniRule"/>
</dbReference>
<dbReference type="PANTHER" id="PTHR47506">
    <property type="entry name" value="TRANSCRIPTIONAL REGULATORY PROTEIN"/>
    <property type="match status" value="1"/>
</dbReference>
<dbReference type="RefSeq" id="WP_192754802.1">
    <property type="nucleotide sequence ID" value="NZ_BAABJL010000184.1"/>
</dbReference>